<comment type="caution">
    <text evidence="12">The sequence shown here is derived from an EMBL/GenBank/DDBJ whole genome shotgun (WGS) entry which is preliminary data.</text>
</comment>
<dbReference type="PANTHER" id="PTHR34476:SF1">
    <property type="entry name" value="DNA-DIRECTED RNA POLYMERASE SUBUNIT OMEGA"/>
    <property type="match status" value="1"/>
</dbReference>
<evidence type="ECO:0000313" key="13">
    <source>
        <dbReference type="Proteomes" id="UP000650511"/>
    </source>
</evidence>
<keyword evidence="7" id="KW-0804">Transcription</keyword>
<dbReference type="Proteomes" id="UP000650511">
    <property type="component" value="Unassembled WGS sequence"/>
</dbReference>
<dbReference type="EMBL" id="BMHA01000008">
    <property type="protein sequence ID" value="GGI07445.1"/>
    <property type="molecule type" value="Genomic_DNA"/>
</dbReference>
<dbReference type="OrthoDB" id="8481372at2"/>
<evidence type="ECO:0000256" key="8">
    <source>
        <dbReference type="ARBA" id="ARBA00025935"/>
    </source>
</evidence>
<keyword evidence="13" id="KW-1185">Reference proteome</keyword>
<evidence type="ECO:0000256" key="1">
    <source>
        <dbReference type="ARBA" id="ARBA00006711"/>
    </source>
</evidence>
<dbReference type="Pfam" id="PF01192">
    <property type="entry name" value="RNA_pol_Rpb6"/>
    <property type="match status" value="1"/>
</dbReference>
<evidence type="ECO:0000256" key="11">
    <source>
        <dbReference type="SAM" id="MobiDB-lite"/>
    </source>
</evidence>
<comment type="subunit">
    <text evidence="8">The RNAP catalytic core consists of 2 alpha, 1 beta, 1 beta' and 1 omega subunit. When a sigma factor is associated with the core the holoenzyme is formed, which can initiate transcription.</text>
</comment>
<dbReference type="NCBIfam" id="TIGR00690">
    <property type="entry name" value="rpoZ"/>
    <property type="match status" value="1"/>
</dbReference>
<dbReference type="GO" id="GO:0003677">
    <property type="term" value="F:DNA binding"/>
    <property type="evidence" value="ECO:0007669"/>
    <property type="project" value="InterPro"/>
</dbReference>
<dbReference type="RefSeq" id="WP_130649883.1">
    <property type="nucleotide sequence ID" value="NZ_BMHA01000008.1"/>
</dbReference>
<dbReference type="AlphaFoldDB" id="A0A8J3EV59"/>
<evidence type="ECO:0000256" key="2">
    <source>
        <dbReference type="ARBA" id="ARBA00012418"/>
    </source>
</evidence>
<keyword evidence="5" id="KW-0808">Transferase</keyword>
<sequence>MDKVDSKFHLVHLSAKRAREINGYYAQLGEGLGQYVPPLVQTESNKPLSIALEEISQAKIEGVESSGTTEDPLAFIEGDEQA</sequence>
<accession>A0A8J3EV59</accession>
<gene>
    <name evidence="12" type="ORF">GCM10011354_24120</name>
</gene>
<protein>
    <recommendedName>
        <fullName evidence="3">DNA-directed RNA polymerase subunit omega</fullName>
        <ecNumber evidence="2">2.7.7.6</ecNumber>
    </recommendedName>
    <alternativeName>
        <fullName evidence="9">Transcriptase subunit omega</fullName>
    </alternativeName>
</protein>
<evidence type="ECO:0000256" key="7">
    <source>
        <dbReference type="ARBA" id="ARBA00023163"/>
    </source>
</evidence>
<keyword evidence="6" id="KW-0548">Nucleotidyltransferase</keyword>
<dbReference type="PANTHER" id="PTHR34476">
    <property type="entry name" value="DNA-DIRECTED RNA POLYMERASE SUBUNIT OMEGA"/>
    <property type="match status" value="1"/>
</dbReference>
<evidence type="ECO:0000256" key="6">
    <source>
        <dbReference type="ARBA" id="ARBA00022695"/>
    </source>
</evidence>
<proteinExistence type="inferred from homology"/>
<dbReference type="GO" id="GO:0003899">
    <property type="term" value="F:DNA-directed RNA polymerase activity"/>
    <property type="evidence" value="ECO:0007669"/>
    <property type="project" value="UniProtKB-EC"/>
</dbReference>
<reference evidence="12" key="1">
    <citation type="journal article" date="2014" name="Int. J. Syst. Evol. Microbiol.">
        <title>Complete genome sequence of Corynebacterium casei LMG S-19264T (=DSM 44701T), isolated from a smear-ripened cheese.</title>
        <authorList>
            <consortium name="US DOE Joint Genome Institute (JGI-PGF)"/>
            <person name="Walter F."/>
            <person name="Albersmeier A."/>
            <person name="Kalinowski J."/>
            <person name="Ruckert C."/>
        </authorList>
    </citation>
    <scope>NUCLEOTIDE SEQUENCE</scope>
    <source>
        <strain evidence="12">CGMCC 1.14988</strain>
    </source>
</reference>
<dbReference type="EC" id="2.7.7.6" evidence="2"/>
<evidence type="ECO:0000256" key="4">
    <source>
        <dbReference type="ARBA" id="ARBA00022478"/>
    </source>
</evidence>
<evidence type="ECO:0000256" key="5">
    <source>
        <dbReference type="ARBA" id="ARBA00022679"/>
    </source>
</evidence>
<organism evidence="12 13">
    <name type="scientific">Egicoccus halophilus</name>
    <dbReference type="NCBI Taxonomy" id="1670830"/>
    <lineage>
        <taxon>Bacteria</taxon>
        <taxon>Bacillati</taxon>
        <taxon>Actinomycetota</taxon>
        <taxon>Nitriliruptoria</taxon>
        <taxon>Egicoccales</taxon>
        <taxon>Egicoccaceae</taxon>
        <taxon>Egicoccus</taxon>
    </lineage>
</organism>
<name>A0A8J3EV59_9ACTN</name>
<evidence type="ECO:0000256" key="3">
    <source>
        <dbReference type="ARBA" id="ARBA00013725"/>
    </source>
</evidence>
<feature type="region of interest" description="Disordered" evidence="11">
    <location>
        <begin position="62"/>
        <end position="82"/>
    </location>
</feature>
<dbReference type="SUPFAM" id="SSF63562">
    <property type="entry name" value="RPB6/omega subunit-like"/>
    <property type="match status" value="1"/>
</dbReference>
<comment type="similarity">
    <text evidence="1">Belongs to the RNA polymerase subunit omega family.</text>
</comment>
<dbReference type="Gene3D" id="3.90.940.10">
    <property type="match status" value="1"/>
</dbReference>
<dbReference type="GO" id="GO:0006351">
    <property type="term" value="P:DNA-templated transcription"/>
    <property type="evidence" value="ECO:0007669"/>
    <property type="project" value="InterPro"/>
</dbReference>
<keyword evidence="4" id="KW-0240">DNA-directed RNA polymerase</keyword>
<dbReference type="GO" id="GO:0000428">
    <property type="term" value="C:DNA-directed RNA polymerase complex"/>
    <property type="evidence" value="ECO:0007669"/>
    <property type="project" value="UniProtKB-KW"/>
</dbReference>
<dbReference type="SMART" id="SM01409">
    <property type="entry name" value="RNA_pol_Rpb6"/>
    <property type="match status" value="1"/>
</dbReference>
<evidence type="ECO:0000256" key="9">
    <source>
        <dbReference type="ARBA" id="ARBA00029924"/>
    </source>
</evidence>
<reference evidence="12" key="2">
    <citation type="submission" date="2020-09" db="EMBL/GenBank/DDBJ databases">
        <authorList>
            <person name="Sun Q."/>
            <person name="Zhou Y."/>
        </authorList>
    </citation>
    <scope>NUCLEOTIDE SEQUENCE</scope>
    <source>
        <strain evidence="12">CGMCC 1.14988</strain>
    </source>
</reference>
<dbReference type="InterPro" id="IPR036161">
    <property type="entry name" value="RPB6/omega-like_sf"/>
</dbReference>
<evidence type="ECO:0000256" key="10">
    <source>
        <dbReference type="ARBA" id="ARBA00048552"/>
    </source>
</evidence>
<dbReference type="InterPro" id="IPR006110">
    <property type="entry name" value="Pol_omega/Rpo6/RPB6"/>
</dbReference>
<evidence type="ECO:0000313" key="12">
    <source>
        <dbReference type="EMBL" id="GGI07445.1"/>
    </source>
</evidence>
<dbReference type="InterPro" id="IPR003716">
    <property type="entry name" value="DNA-dir_RNA_pol_omega"/>
</dbReference>
<comment type="catalytic activity">
    <reaction evidence="10">
        <text>RNA(n) + a ribonucleoside 5'-triphosphate = RNA(n+1) + diphosphate</text>
        <dbReference type="Rhea" id="RHEA:21248"/>
        <dbReference type="Rhea" id="RHEA-COMP:14527"/>
        <dbReference type="Rhea" id="RHEA-COMP:17342"/>
        <dbReference type="ChEBI" id="CHEBI:33019"/>
        <dbReference type="ChEBI" id="CHEBI:61557"/>
        <dbReference type="ChEBI" id="CHEBI:140395"/>
        <dbReference type="EC" id="2.7.7.6"/>
    </reaction>
</comment>